<evidence type="ECO:0008006" key="3">
    <source>
        <dbReference type="Google" id="ProtNLM"/>
    </source>
</evidence>
<protein>
    <recommendedName>
        <fullName evidence="3">Nucleoside phosphorylase domain-containing protein</fullName>
    </recommendedName>
</protein>
<reference evidence="1" key="1">
    <citation type="submission" date="2018-03" db="EMBL/GenBank/DDBJ databases">
        <authorList>
            <person name="Nunes O.C."/>
            <person name="Lopes A.R."/>
            <person name="Froufe H."/>
            <person name="Munoz-Merida A."/>
            <person name="Barroso C."/>
            <person name="Egas C."/>
        </authorList>
    </citation>
    <scope>NUCLEOTIDE SEQUENCE</scope>
    <source>
        <strain evidence="1">ON4</strain>
    </source>
</reference>
<gene>
    <name evidence="1" type="ORF">C7K25_13665</name>
</gene>
<accession>A0ABT7CCB7</accession>
<dbReference type="RefSeq" id="WP_026937906.1">
    <property type="nucleotide sequence ID" value="NZ_CP028426.1"/>
</dbReference>
<organism evidence="1 2">
    <name type="scientific">Gulosibacter molinativorax</name>
    <dbReference type="NCBI Taxonomy" id="256821"/>
    <lineage>
        <taxon>Bacteria</taxon>
        <taxon>Bacillati</taxon>
        <taxon>Actinomycetota</taxon>
        <taxon>Actinomycetes</taxon>
        <taxon>Micrococcales</taxon>
        <taxon>Microbacteriaceae</taxon>
        <taxon>Gulosibacter</taxon>
    </lineage>
</organism>
<evidence type="ECO:0000313" key="1">
    <source>
        <dbReference type="EMBL" id="MDJ1372402.1"/>
    </source>
</evidence>
<sequence length="89" mass="9700">MRLGRFIAPIAPQDVQPRIREACAEVATVEACDIALERGMPVVVTRFTGLSDAEAVSVGVHTRDSAANFCVVEHAAVTKRVRNRWLPIS</sequence>
<evidence type="ECO:0000313" key="2">
    <source>
        <dbReference type="Proteomes" id="UP001170379"/>
    </source>
</evidence>
<dbReference type="Proteomes" id="UP001170379">
    <property type="component" value="Unassembled WGS sequence"/>
</dbReference>
<comment type="caution">
    <text evidence="1">The sequence shown here is derived from an EMBL/GenBank/DDBJ whole genome shotgun (WGS) entry which is preliminary data.</text>
</comment>
<dbReference type="EMBL" id="PXVD01000025">
    <property type="protein sequence ID" value="MDJ1372402.1"/>
    <property type="molecule type" value="Genomic_DNA"/>
</dbReference>
<name>A0ABT7CCB7_9MICO</name>
<reference evidence="1" key="2">
    <citation type="journal article" date="2022" name="Sci. Rep.">
        <title>In silico prediction of the enzymes involved in the degradation of the herbicide molinate by Gulosibacter molinativorax ON4T.</title>
        <authorList>
            <person name="Lopes A.R."/>
            <person name="Bunin E."/>
            <person name="Viana A.T."/>
            <person name="Froufe H."/>
            <person name="Munoz-Merida A."/>
            <person name="Pinho D."/>
            <person name="Figueiredo J."/>
            <person name="Barroso C."/>
            <person name="Vaz-Moreira I."/>
            <person name="Bellanger X."/>
            <person name="Egas C."/>
            <person name="Nunes O.C."/>
        </authorList>
    </citation>
    <scope>NUCLEOTIDE SEQUENCE</scope>
    <source>
        <strain evidence="1">ON4</strain>
    </source>
</reference>
<proteinExistence type="predicted"/>
<keyword evidence="2" id="KW-1185">Reference proteome</keyword>